<feature type="domain" description="Methyl-accepting transducer" evidence="6">
    <location>
        <begin position="275"/>
        <end position="511"/>
    </location>
</feature>
<keyword evidence="5" id="KW-1133">Transmembrane helix</keyword>
<dbReference type="FunFam" id="1.10.287.950:FF:000001">
    <property type="entry name" value="Methyl-accepting chemotaxis sensory transducer"/>
    <property type="match status" value="1"/>
</dbReference>
<dbReference type="PANTHER" id="PTHR32089">
    <property type="entry name" value="METHYL-ACCEPTING CHEMOTAXIS PROTEIN MCPB"/>
    <property type="match status" value="1"/>
</dbReference>
<comment type="subcellular location">
    <subcellularLocation>
        <location evidence="1">Membrane</location>
    </subcellularLocation>
</comment>
<feature type="transmembrane region" description="Helical" evidence="5">
    <location>
        <begin position="188"/>
        <end position="209"/>
    </location>
</feature>
<dbReference type="OrthoDB" id="5675566at2"/>
<dbReference type="Gene3D" id="1.10.287.950">
    <property type="entry name" value="Methyl-accepting chemotaxis protein"/>
    <property type="match status" value="1"/>
</dbReference>
<feature type="transmembrane region" description="Helical" evidence="5">
    <location>
        <begin position="15"/>
        <end position="37"/>
    </location>
</feature>
<evidence type="ECO:0000256" key="4">
    <source>
        <dbReference type="PROSITE-ProRule" id="PRU00284"/>
    </source>
</evidence>
<keyword evidence="5" id="KW-0812">Transmembrane</keyword>
<evidence type="ECO:0000256" key="5">
    <source>
        <dbReference type="SAM" id="Phobius"/>
    </source>
</evidence>
<dbReference type="EMBL" id="SEZJ01000009">
    <property type="protein sequence ID" value="RYU45944.1"/>
    <property type="molecule type" value="Genomic_DNA"/>
</dbReference>
<name>A0A4Q5KL09_9GAMM</name>
<dbReference type="AlphaFoldDB" id="A0A4Q5KL09"/>
<evidence type="ECO:0000313" key="7">
    <source>
        <dbReference type="EMBL" id="RYU45944.1"/>
    </source>
</evidence>
<dbReference type="SUPFAM" id="SSF58104">
    <property type="entry name" value="Methyl-accepting chemotaxis protein (MCP) signaling domain"/>
    <property type="match status" value="1"/>
</dbReference>
<dbReference type="GO" id="GO:0016020">
    <property type="term" value="C:membrane"/>
    <property type="evidence" value="ECO:0007669"/>
    <property type="project" value="UniProtKB-SubCell"/>
</dbReference>
<gene>
    <name evidence="7" type="ORF">ERW49_11640</name>
</gene>
<dbReference type="PANTHER" id="PTHR32089:SF120">
    <property type="entry name" value="METHYL-ACCEPTING CHEMOTAXIS PROTEIN TLPQ"/>
    <property type="match status" value="1"/>
</dbReference>
<dbReference type="GO" id="GO:0006935">
    <property type="term" value="P:chemotaxis"/>
    <property type="evidence" value="ECO:0007669"/>
    <property type="project" value="UniProtKB-ARBA"/>
</dbReference>
<dbReference type="Pfam" id="PF00015">
    <property type="entry name" value="MCPsignal"/>
    <property type="match status" value="1"/>
</dbReference>
<protein>
    <submittedName>
        <fullName evidence="7">Methyl-accepting chemotaxis protein</fullName>
    </submittedName>
</protein>
<proteinExistence type="inferred from homology"/>
<keyword evidence="5" id="KW-0472">Membrane</keyword>
<evidence type="ECO:0000256" key="3">
    <source>
        <dbReference type="ARBA" id="ARBA00029447"/>
    </source>
</evidence>
<reference evidence="7 8" key="1">
    <citation type="submission" date="2019-02" db="EMBL/GenBank/DDBJ databases">
        <title>Genome sequences of Aliivibrio finisterrensis strains from farmed Atlantic salmon.</title>
        <authorList>
            <person name="Bowman J.P."/>
        </authorList>
    </citation>
    <scope>NUCLEOTIDE SEQUENCE [LARGE SCALE GENOMIC DNA]</scope>
    <source>
        <strain evidence="7 8">A32</strain>
    </source>
</reference>
<dbReference type="InterPro" id="IPR004089">
    <property type="entry name" value="MCPsignal_dom"/>
</dbReference>
<dbReference type="Proteomes" id="UP000293465">
    <property type="component" value="Unassembled WGS sequence"/>
</dbReference>
<dbReference type="CDD" id="cd11386">
    <property type="entry name" value="MCP_signal"/>
    <property type="match status" value="1"/>
</dbReference>
<comment type="caution">
    <text evidence="7">The sequence shown here is derived from an EMBL/GenBank/DDBJ whole genome shotgun (WGS) entry which is preliminary data.</text>
</comment>
<accession>A0A4Q5KL09</accession>
<evidence type="ECO:0000259" key="6">
    <source>
        <dbReference type="PROSITE" id="PS50111"/>
    </source>
</evidence>
<evidence type="ECO:0000256" key="2">
    <source>
        <dbReference type="ARBA" id="ARBA00023224"/>
    </source>
</evidence>
<evidence type="ECO:0000313" key="8">
    <source>
        <dbReference type="Proteomes" id="UP000293465"/>
    </source>
</evidence>
<organism evidence="7 8">
    <name type="scientific">Aliivibrio finisterrensis</name>
    <dbReference type="NCBI Taxonomy" id="511998"/>
    <lineage>
        <taxon>Bacteria</taxon>
        <taxon>Pseudomonadati</taxon>
        <taxon>Pseudomonadota</taxon>
        <taxon>Gammaproteobacteria</taxon>
        <taxon>Vibrionales</taxon>
        <taxon>Vibrionaceae</taxon>
        <taxon>Aliivibrio</taxon>
    </lineage>
</organism>
<sequence>MEGCKMKNISLKNKILFLVAFNAIGLFVALNIIYMNYIDNDKTEQFLFRQVIESSEIFDSFEKKLISLRRSDLALISIRFEDKNDLNERNILISDINTLLNSYSTFDLDVIKNEKSQLISLSNEINEYVKYVDAIKDGRTLEPRAKLVSDSLVVYSKINNNIRDLSGKIDTFLEEYRQISKQDRLNTLYFAIFIIVSITLVSVVSGLFISKDLNRRIALINASLNTFISLDLRDGEVCKFIESNDFVNDEIGSIMKSIRSFRLKIVNVINAVKESIDISNDAFNLMNQQSKENEKAITQQLNSVDMLATAINEMQSASNEIASNINNSANFTTDASKECNQTKQIVSNTSEVIALASTEIDDCNALISELRNDSNKITSVLDMISNIADQTNLLALNAAIEAARAGEQGRGFAVVADEVRVLAQKTQHSTIEINSIISNLQTKTLDVSEKMEQSQNTIKECVEQSIVSRNNIEIVDNNLNSISDMSHQISTASEEQTCVIEEINGNAVNVRDMSQVCMDVSSVISEQVKNMNKSISNLSKNIDQFTI</sequence>
<evidence type="ECO:0000256" key="1">
    <source>
        <dbReference type="ARBA" id="ARBA00004370"/>
    </source>
</evidence>
<dbReference type="SMART" id="SM00283">
    <property type="entry name" value="MA"/>
    <property type="match status" value="1"/>
</dbReference>
<keyword evidence="2 4" id="KW-0807">Transducer</keyword>
<dbReference type="GO" id="GO:0007165">
    <property type="term" value="P:signal transduction"/>
    <property type="evidence" value="ECO:0007669"/>
    <property type="project" value="UniProtKB-KW"/>
</dbReference>
<dbReference type="PROSITE" id="PS50111">
    <property type="entry name" value="CHEMOTAXIS_TRANSDUC_2"/>
    <property type="match status" value="1"/>
</dbReference>
<comment type="similarity">
    <text evidence="3">Belongs to the methyl-accepting chemotaxis (MCP) protein family.</text>
</comment>